<feature type="transmembrane region" description="Helical" evidence="6">
    <location>
        <begin position="12"/>
        <end position="36"/>
    </location>
</feature>
<name>A0AAE3SHH7_9BACT</name>
<dbReference type="RefSeq" id="WP_301191769.1">
    <property type="nucleotide sequence ID" value="NZ_JAPDPJ010000046.1"/>
</dbReference>
<feature type="transmembrane region" description="Helical" evidence="6">
    <location>
        <begin position="84"/>
        <end position="106"/>
    </location>
</feature>
<evidence type="ECO:0000256" key="1">
    <source>
        <dbReference type="ARBA" id="ARBA00004651"/>
    </source>
</evidence>
<dbReference type="Pfam" id="PF06146">
    <property type="entry name" value="PsiE"/>
    <property type="match status" value="1"/>
</dbReference>
<feature type="transmembrane region" description="Helical" evidence="6">
    <location>
        <begin position="112"/>
        <end position="131"/>
    </location>
</feature>
<evidence type="ECO:0000256" key="5">
    <source>
        <dbReference type="ARBA" id="ARBA00023136"/>
    </source>
</evidence>
<dbReference type="Proteomes" id="UP001209229">
    <property type="component" value="Unassembled WGS sequence"/>
</dbReference>
<protein>
    <submittedName>
        <fullName evidence="7">Phosphate-starvation-inducible PsiE family protein</fullName>
    </submittedName>
</protein>
<reference evidence="7" key="1">
    <citation type="submission" date="2022-10" db="EMBL/GenBank/DDBJ databases">
        <authorList>
            <person name="Yu W.X."/>
        </authorList>
    </citation>
    <scope>NUCLEOTIDE SEQUENCE</scope>
    <source>
        <strain evidence="7">AAT</strain>
    </source>
</reference>
<keyword evidence="3 6" id="KW-0812">Transmembrane</keyword>
<keyword evidence="2" id="KW-1003">Cell membrane</keyword>
<keyword evidence="8" id="KW-1185">Reference proteome</keyword>
<dbReference type="AlphaFoldDB" id="A0AAE3SHH7"/>
<comment type="caution">
    <text evidence="7">The sequence shown here is derived from an EMBL/GenBank/DDBJ whole genome shotgun (WGS) entry which is preliminary data.</text>
</comment>
<dbReference type="InterPro" id="IPR020948">
    <property type="entry name" value="P_starv_induced_PsiE-like"/>
</dbReference>
<accession>A0AAE3SHH7</accession>
<dbReference type="EMBL" id="JAPDPJ010000046">
    <property type="protein sequence ID" value="MCW3788208.1"/>
    <property type="molecule type" value="Genomic_DNA"/>
</dbReference>
<proteinExistence type="predicted"/>
<sequence>MHKLFKSFQRLIILILLFFMGILITISTYELVVILVNEIIKPVPETGLILGTSGMVYIFGFFFNVLIAFELFETIELYLGDGIFHGEIMLMIGIVAVSRKLIVLDFTKQEPLFIIALGLLVGFLSIGYYFMKKITIKKHDSKISCTKSEK</sequence>
<evidence type="ECO:0000256" key="4">
    <source>
        <dbReference type="ARBA" id="ARBA00022989"/>
    </source>
</evidence>
<comment type="subcellular location">
    <subcellularLocation>
        <location evidence="1">Cell membrane</location>
        <topology evidence="1">Multi-pass membrane protein</topology>
    </subcellularLocation>
</comment>
<evidence type="ECO:0000313" key="8">
    <source>
        <dbReference type="Proteomes" id="UP001209229"/>
    </source>
</evidence>
<dbReference type="GO" id="GO:0005886">
    <property type="term" value="C:plasma membrane"/>
    <property type="evidence" value="ECO:0007669"/>
    <property type="project" value="UniProtKB-SubCell"/>
</dbReference>
<feature type="transmembrane region" description="Helical" evidence="6">
    <location>
        <begin position="48"/>
        <end position="72"/>
    </location>
</feature>
<keyword evidence="5 6" id="KW-0472">Membrane</keyword>
<evidence type="ECO:0000256" key="2">
    <source>
        <dbReference type="ARBA" id="ARBA00022475"/>
    </source>
</evidence>
<evidence type="ECO:0000256" key="6">
    <source>
        <dbReference type="SAM" id="Phobius"/>
    </source>
</evidence>
<evidence type="ECO:0000313" key="7">
    <source>
        <dbReference type="EMBL" id="MCW3788208.1"/>
    </source>
</evidence>
<keyword evidence="4 6" id="KW-1133">Transmembrane helix</keyword>
<evidence type="ECO:0000256" key="3">
    <source>
        <dbReference type="ARBA" id="ARBA00022692"/>
    </source>
</evidence>
<organism evidence="7 8">
    <name type="scientific">Plebeiibacterium sediminum</name>
    <dbReference type="NCBI Taxonomy" id="2992112"/>
    <lineage>
        <taxon>Bacteria</taxon>
        <taxon>Pseudomonadati</taxon>
        <taxon>Bacteroidota</taxon>
        <taxon>Bacteroidia</taxon>
        <taxon>Marinilabiliales</taxon>
        <taxon>Marinilabiliaceae</taxon>
        <taxon>Plebeiibacterium</taxon>
    </lineage>
</organism>
<gene>
    <name evidence="7" type="ORF">OM075_17185</name>
</gene>